<keyword evidence="2" id="KW-1185">Reference proteome</keyword>
<name>A0ACB9N4X3_9MYRT</name>
<protein>
    <submittedName>
        <fullName evidence="1">Uncharacterized protein</fullName>
    </submittedName>
</protein>
<organism evidence="1 2">
    <name type="scientific">Melastoma candidum</name>
    <dbReference type="NCBI Taxonomy" id="119954"/>
    <lineage>
        <taxon>Eukaryota</taxon>
        <taxon>Viridiplantae</taxon>
        <taxon>Streptophyta</taxon>
        <taxon>Embryophyta</taxon>
        <taxon>Tracheophyta</taxon>
        <taxon>Spermatophyta</taxon>
        <taxon>Magnoliopsida</taxon>
        <taxon>eudicotyledons</taxon>
        <taxon>Gunneridae</taxon>
        <taxon>Pentapetalae</taxon>
        <taxon>rosids</taxon>
        <taxon>malvids</taxon>
        <taxon>Myrtales</taxon>
        <taxon>Melastomataceae</taxon>
        <taxon>Melastomatoideae</taxon>
        <taxon>Melastomateae</taxon>
        <taxon>Melastoma</taxon>
    </lineage>
</organism>
<gene>
    <name evidence="1" type="ORF">MLD38_029534</name>
</gene>
<proteinExistence type="predicted"/>
<dbReference type="Proteomes" id="UP001057402">
    <property type="component" value="Chromosome 8"/>
</dbReference>
<comment type="caution">
    <text evidence="1">The sequence shown here is derived from an EMBL/GenBank/DDBJ whole genome shotgun (WGS) entry which is preliminary data.</text>
</comment>
<evidence type="ECO:0000313" key="1">
    <source>
        <dbReference type="EMBL" id="KAI4331341.1"/>
    </source>
</evidence>
<reference evidence="2" key="1">
    <citation type="journal article" date="2023" name="Front. Plant Sci.">
        <title>Chromosomal-level genome assembly of Melastoma candidum provides insights into trichome evolution.</title>
        <authorList>
            <person name="Zhong Y."/>
            <person name="Wu W."/>
            <person name="Sun C."/>
            <person name="Zou P."/>
            <person name="Liu Y."/>
            <person name="Dai S."/>
            <person name="Zhou R."/>
        </authorList>
    </citation>
    <scope>NUCLEOTIDE SEQUENCE [LARGE SCALE GENOMIC DNA]</scope>
</reference>
<sequence>MGDSPEFPSTVNNPKAIEITGKIMVIAIIVLFIVVVVVLFLHLYARWFWWRVVEEPSLQEHNQSLRRRRRRFVFVPGQDNDVLVRRGLDPAVLRSIPVVVYRQEDFEEGLECAVCLCDVAEGEKARILPKCSHGFHVECIDMWFQSHTTCPLCRNSVTSEYNVSDSGTGEDLSAWRVRRTRRGFPSRMLWLLISQSTNSSGEMRLGSVRGTDPREERIASIPFPRASRRCHPPLWEVALGQGGRRQW</sequence>
<evidence type="ECO:0000313" key="2">
    <source>
        <dbReference type="Proteomes" id="UP001057402"/>
    </source>
</evidence>
<accession>A0ACB9N4X3</accession>
<dbReference type="EMBL" id="CM042887">
    <property type="protein sequence ID" value="KAI4331341.1"/>
    <property type="molecule type" value="Genomic_DNA"/>
</dbReference>